<comment type="caution">
    <text evidence="2">The sequence shown here is derived from an EMBL/GenBank/DDBJ whole genome shotgun (WGS) entry which is preliminary data.</text>
</comment>
<name>A0A484F9U5_COLOR</name>
<accession>A0A484F9U5</accession>
<dbReference type="AlphaFoldDB" id="A0A484F9U5"/>
<proteinExistence type="predicted"/>
<dbReference type="EMBL" id="AMCV02000056">
    <property type="protein sequence ID" value="TDZ14196.1"/>
    <property type="molecule type" value="Genomic_DNA"/>
</dbReference>
<dbReference type="Proteomes" id="UP000014480">
    <property type="component" value="Unassembled WGS sequence"/>
</dbReference>
<feature type="compositionally biased region" description="Basic and acidic residues" evidence="1">
    <location>
        <begin position="28"/>
        <end position="43"/>
    </location>
</feature>
<feature type="region of interest" description="Disordered" evidence="1">
    <location>
        <begin position="1"/>
        <end position="44"/>
    </location>
</feature>
<reference evidence="3" key="1">
    <citation type="journal article" date="2013" name="New Phytol.">
        <title>Comparative genomic and transcriptomic analyses reveal the hemibiotrophic stage shift of Colletotrichum fungi.</title>
        <authorList>
            <person name="Gan P."/>
            <person name="Ikeda K."/>
            <person name="Irieda H."/>
            <person name="Narusaka M."/>
            <person name="O'Connell R.J."/>
            <person name="Narusaka Y."/>
            <person name="Takano Y."/>
            <person name="Kubo Y."/>
            <person name="Shirasu K."/>
        </authorList>
    </citation>
    <scope>NUCLEOTIDE SEQUENCE [LARGE SCALE GENOMIC DNA]</scope>
    <source>
        <strain evidence="3">104-T / ATCC 96160 / CBS 514.97 / LARS 414 / MAFF 240422</strain>
    </source>
</reference>
<evidence type="ECO:0000256" key="1">
    <source>
        <dbReference type="SAM" id="MobiDB-lite"/>
    </source>
</evidence>
<keyword evidence="3" id="KW-1185">Reference proteome</keyword>
<evidence type="ECO:0000313" key="3">
    <source>
        <dbReference type="Proteomes" id="UP000014480"/>
    </source>
</evidence>
<reference evidence="3" key="2">
    <citation type="journal article" date="2019" name="Mol. Plant Microbe Interact.">
        <title>Genome sequence resources for four phytopathogenic fungi from the Colletotrichum orbiculare species complex.</title>
        <authorList>
            <person name="Gan P."/>
            <person name="Tsushima A."/>
            <person name="Narusaka M."/>
            <person name="Narusaka Y."/>
            <person name="Takano Y."/>
            <person name="Kubo Y."/>
            <person name="Shirasu K."/>
        </authorList>
    </citation>
    <scope>GENOME REANNOTATION</scope>
    <source>
        <strain evidence="3">104-T / ATCC 96160 / CBS 514.97 / LARS 414 / MAFF 240422</strain>
    </source>
</reference>
<evidence type="ECO:0000313" key="2">
    <source>
        <dbReference type="EMBL" id="TDZ14196.1"/>
    </source>
</evidence>
<sequence length="77" mass="8794">MKEGEEMHLPQLSPQKTPRDVSPTSRAADYRDREADGSKRAYVDKGPFLFPTHSRVPSPFTHHFTHQSCHGAVSRYK</sequence>
<protein>
    <submittedName>
        <fullName evidence="2">Uncharacterized protein</fullName>
    </submittedName>
</protein>
<gene>
    <name evidence="2" type="ORF">Cob_v012914</name>
</gene>
<organism evidence="2 3">
    <name type="scientific">Colletotrichum orbiculare (strain 104-T / ATCC 96160 / CBS 514.97 / LARS 414 / MAFF 240422)</name>
    <name type="common">Cucumber anthracnose fungus</name>
    <name type="synonym">Colletotrichum lagenarium</name>
    <dbReference type="NCBI Taxonomy" id="1213857"/>
    <lineage>
        <taxon>Eukaryota</taxon>
        <taxon>Fungi</taxon>
        <taxon>Dikarya</taxon>
        <taxon>Ascomycota</taxon>
        <taxon>Pezizomycotina</taxon>
        <taxon>Sordariomycetes</taxon>
        <taxon>Hypocreomycetidae</taxon>
        <taxon>Glomerellales</taxon>
        <taxon>Glomerellaceae</taxon>
        <taxon>Colletotrichum</taxon>
        <taxon>Colletotrichum orbiculare species complex</taxon>
    </lineage>
</organism>